<evidence type="ECO:0000256" key="2">
    <source>
        <dbReference type="SAM" id="MobiDB-lite"/>
    </source>
</evidence>
<keyword evidence="1" id="KW-0175">Coiled coil</keyword>
<proteinExistence type="predicted"/>
<keyword evidence="4" id="KW-1185">Reference proteome</keyword>
<organism evidence="3 4">
    <name type="scientific">Eimeria brunetti</name>
    <dbReference type="NCBI Taxonomy" id="51314"/>
    <lineage>
        <taxon>Eukaryota</taxon>
        <taxon>Sar</taxon>
        <taxon>Alveolata</taxon>
        <taxon>Apicomplexa</taxon>
        <taxon>Conoidasida</taxon>
        <taxon>Coccidia</taxon>
        <taxon>Eucoccidiorida</taxon>
        <taxon>Eimeriorina</taxon>
        <taxon>Eimeriidae</taxon>
        <taxon>Eimeria</taxon>
    </lineage>
</organism>
<reference evidence="3" key="1">
    <citation type="submission" date="2013-10" db="EMBL/GenBank/DDBJ databases">
        <title>Genomic analysis of the causative agents of coccidiosis in chickens.</title>
        <authorList>
            <person name="Reid A.J."/>
            <person name="Blake D."/>
            <person name="Billington K."/>
            <person name="Browne H."/>
            <person name="Dunn M."/>
            <person name="Hung S."/>
            <person name="Kawahara F."/>
            <person name="Miranda-Saavedra D."/>
            <person name="Mourier T."/>
            <person name="Nagra H."/>
            <person name="Otto T.D."/>
            <person name="Rawlings N."/>
            <person name="Sanchez A."/>
            <person name="Sanders M."/>
            <person name="Subramaniam C."/>
            <person name="Tay Y."/>
            <person name="Dear P."/>
            <person name="Doerig C."/>
            <person name="Gruber A."/>
            <person name="Parkinson J."/>
            <person name="Shirley M."/>
            <person name="Wan K.L."/>
            <person name="Berriman M."/>
            <person name="Tomley F."/>
            <person name="Pain A."/>
        </authorList>
    </citation>
    <scope>NUCLEOTIDE SEQUENCE [LARGE SCALE GENOMIC DNA]</scope>
    <source>
        <strain evidence="3">Houghton</strain>
    </source>
</reference>
<dbReference type="OrthoDB" id="347151at2759"/>
<sequence>MLTMNLKAAEEEAKHFAALSKTLTEENKKLVTENSILREQNEILMRQKAIQQRKQEKEKESLSIPKKGARRASPGTPEVSPRLLGPPLTPRTVAKVKAKIRQCSKTNNYERELKMRAEISRLHELCKKQRGELIVLKGTDGRRVELELLLKQCLLDVRARLAGKRNSRTASLHWLNRDSTSDQAPPDMIERRDSDSVGYLCVGDK</sequence>
<feature type="region of interest" description="Disordered" evidence="2">
    <location>
        <begin position="47"/>
        <end position="88"/>
    </location>
</feature>
<reference evidence="3" key="2">
    <citation type="submission" date="2013-10" db="EMBL/GenBank/DDBJ databases">
        <authorList>
            <person name="Aslett M."/>
        </authorList>
    </citation>
    <scope>NUCLEOTIDE SEQUENCE [LARGE SCALE GENOMIC DNA]</scope>
    <source>
        <strain evidence="3">Houghton</strain>
    </source>
</reference>
<accession>U6LV14</accession>
<dbReference type="VEuPathDB" id="ToxoDB:EBH_0014910"/>
<dbReference type="AlphaFoldDB" id="U6LV14"/>
<dbReference type="Proteomes" id="UP000030750">
    <property type="component" value="Unassembled WGS sequence"/>
</dbReference>
<name>U6LV14_9EIME</name>
<gene>
    <name evidence="3" type="ORF">EBH_0014910</name>
</gene>
<evidence type="ECO:0000313" key="3">
    <source>
        <dbReference type="EMBL" id="CDJ53108.1"/>
    </source>
</evidence>
<evidence type="ECO:0000313" key="4">
    <source>
        <dbReference type="Proteomes" id="UP000030750"/>
    </source>
</evidence>
<protein>
    <submittedName>
        <fullName evidence="3">Uncharacterized protein</fullName>
    </submittedName>
</protein>
<dbReference type="EMBL" id="HG713263">
    <property type="protein sequence ID" value="CDJ53108.1"/>
    <property type="molecule type" value="Genomic_DNA"/>
</dbReference>
<feature type="coiled-coil region" evidence="1">
    <location>
        <begin position="6"/>
        <end position="47"/>
    </location>
</feature>
<evidence type="ECO:0000256" key="1">
    <source>
        <dbReference type="SAM" id="Coils"/>
    </source>
</evidence>